<dbReference type="PRINTS" id="PR00194">
    <property type="entry name" value="TROPOMYOSIN"/>
</dbReference>
<comment type="similarity">
    <text evidence="1 3">Belongs to the tropomyosin family.</text>
</comment>
<name>A0A1E1WLB0_PECGO</name>
<dbReference type="FunFam" id="1.20.5.170:FF:000169">
    <property type="entry name" value="Predicted protein"/>
    <property type="match status" value="1"/>
</dbReference>
<dbReference type="PROSITE" id="PS00326">
    <property type="entry name" value="TROPOMYOSIN"/>
    <property type="match status" value="1"/>
</dbReference>
<proteinExistence type="inferred from homology"/>
<evidence type="ECO:0000256" key="3">
    <source>
        <dbReference type="RuleBase" id="RU004515"/>
    </source>
</evidence>
<dbReference type="Gene3D" id="1.20.5.170">
    <property type="match status" value="1"/>
</dbReference>
<dbReference type="AlphaFoldDB" id="A0A1E1WLB0"/>
<protein>
    <recommendedName>
        <fullName evidence="6">Tropomyosin</fullName>
    </recommendedName>
</protein>
<evidence type="ECO:0000256" key="1">
    <source>
        <dbReference type="ARBA" id="ARBA00009036"/>
    </source>
</evidence>
<evidence type="ECO:0000256" key="2">
    <source>
        <dbReference type="ARBA" id="ARBA00023054"/>
    </source>
</evidence>
<dbReference type="PANTHER" id="PTHR19269">
    <property type="entry name" value="TROPOMYOSIN"/>
    <property type="match status" value="1"/>
</dbReference>
<sequence length="114" mass="13228">MEQDLERAEERAEQSDCKIVELEEELRVVGNNLKSLEVSEEKATQREETFEGQVKLLDAQLKEAEARAEFAERSVQKLQKEVDRLEDELVAEKEKYKDIGDDLDTAFVELILKE</sequence>
<dbReference type="EMBL" id="GDQN01003255">
    <property type="protein sequence ID" value="JAT87799.1"/>
    <property type="molecule type" value="Transcribed_RNA"/>
</dbReference>
<feature type="coiled-coil region" evidence="4">
    <location>
        <begin position="5"/>
        <end position="102"/>
    </location>
</feature>
<accession>A0A1E1WLB0</accession>
<keyword evidence="2 4" id="KW-0175">Coiled coil</keyword>
<dbReference type="OrthoDB" id="128924at2759"/>
<evidence type="ECO:0000313" key="5">
    <source>
        <dbReference type="EMBL" id="JAT87799.1"/>
    </source>
</evidence>
<reference evidence="5" key="1">
    <citation type="submission" date="2015-09" db="EMBL/GenBank/DDBJ databases">
        <title>De novo assembly of Pectinophora gossypiella (Pink Bollworm) gut transcriptome.</title>
        <authorList>
            <person name="Tassone E.E."/>
        </authorList>
    </citation>
    <scope>NUCLEOTIDE SEQUENCE</scope>
</reference>
<dbReference type="SUPFAM" id="SSF57997">
    <property type="entry name" value="Tropomyosin"/>
    <property type="match status" value="1"/>
</dbReference>
<organism evidence="5">
    <name type="scientific">Pectinophora gossypiella</name>
    <name type="common">Cotton pink bollworm</name>
    <name type="synonym">Depressaria gossypiella</name>
    <dbReference type="NCBI Taxonomy" id="13191"/>
    <lineage>
        <taxon>Eukaryota</taxon>
        <taxon>Metazoa</taxon>
        <taxon>Ecdysozoa</taxon>
        <taxon>Arthropoda</taxon>
        <taxon>Hexapoda</taxon>
        <taxon>Insecta</taxon>
        <taxon>Pterygota</taxon>
        <taxon>Neoptera</taxon>
        <taxon>Endopterygota</taxon>
        <taxon>Lepidoptera</taxon>
        <taxon>Glossata</taxon>
        <taxon>Ditrysia</taxon>
        <taxon>Gelechioidea</taxon>
        <taxon>Gelechiidae</taxon>
        <taxon>Apatetrinae</taxon>
        <taxon>Pectinophora</taxon>
    </lineage>
</organism>
<evidence type="ECO:0008006" key="6">
    <source>
        <dbReference type="Google" id="ProtNLM"/>
    </source>
</evidence>
<dbReference type="Pfam" id="PF00261">
    <property type="entry name" value="Tropomyosin"/>
    <property type="match status" value="1"/>
</dbReference>
<evidence type="ECO:0000256" key="4">
    <source>
        <dbReference type="SAM" id="Coils"/>
    </source>
</evidence>
<gene>
    <name evidence="5" type="ORF">g.11341</name>
</gene>
<dbReference type="InterPro" id="IPR000533">
    <property type="entry name" value="Tropomyosin"/>
</dbReference>